<dbReference type="InterPro" id="IPR011041">
    <property type="entry name" value="Quinoprot_gluc/sorb_DH_b-prop"/>
</dbReference>
<dbReference type="SUPFAM" id="SSF50952">
    <property type="entry name" value="Soluble quinoprotein glucose dehydrogenase"/>
    <property type="match status" value="1"/>
</dbReference>
<proteinExistence type="predicted"/>
<keyword evidence="3" id="KW-1185">Reference proteome</keyword>
<sequence length="412" mass="44883">MKRYFTGKLFTAILLGGAGFLLLPSYVINKPVTPADETAPALNFSAQAVVNGLQSPVDMAFLGNGDMLIAEQSGKVRLVRNGKLQAQPVLDLSSKFNKLLPVDVRGLLGIALHPKFNSNRKIYVFYTAPTSLDKIDHTNIIAEYVLPKDMSQLDANNGKVILTTDQPGQGDNGGCLRFGPDGYLYLAIGDGGGGGDRHGPVGNGQNLNTLLSKILRIDVNTAATMNVAYSIPKDNPFVGKADVKPEIWAYGLRNAWRFSFDKATKQLFTADVGEGLYEEVDIVEKGGNYGWRMIEGNHCFNPKEGCDFNGTIKPITEYDHKSGISIIGGYVYNGKQLPTLKGKYLFADWAGPLYYIQKTGAEWHRGKVTLRNYPENIKVIAFGEDPSGELYVIANGGTLMADVKGAIYKVTN</sequence>
<dbReference type="Gene3D" id="2.120.10.30">
    <property type="entry name" value="TolB, C-terminal domain"/>
    <property type="match status" value="1"/>
</dbReference>
<name>A0ABW5XUU5_9SPHI</name>
<evidence type="ECO:0000313" key="2">
    <source>
        <dbReference type="EMBL" id="MFD2866729.1"/>
    </source>
</evidence>
<dbReference type="PANTHER" id="PTHR19328:SF75">
    <property type="entry name" value="ALDOSE SUGAR DEHYDROGENASE YLII"/>
    <property type="match status" value="1"/>
</dbReference>
<dbReference type="EMBL" id="JBHUON010000034">
    <property type="protein sequence ID" value="MFD2866729.1"/>
    <property type="molecule type" value="Genomic_DNA"/>
</dbReference>
<evidence type="ECO:0000259" key="1">
    <source>
        <dbReference type="Pfam" id="PF07995"/>
    </source>
</evidence>
<organism evidence="2 3">
    <name type="scientific">Mucilaginibacter antarcticus</name>
    <dbReference type="NCBI Taxonomy" id="1855725"/>
    <lineage>
        <taxon>Bacteria</taxon>
        <taxon>Pseudomonadati</taxon>
        <taxon>Bacteroidota</taxon>
        <taxon>Sphingobacteriia</taxon>
        <taxon>Sphingobacteriales</taxon>
        <taxon>Sphingobacteriaceae</taxon>
        <taxon>Mucilaginibacter</taxon>
    </lineage>
</organism>
<reference evidence="3" key="1">
    <citation type="journal article" date="2019" name="Int. J. Syst. Evol. Microbiol.">
        <title>The Global Catalogue of Microorganisms (GCM) 10K type strain sequencing project: providing services to taxonomists for standard genome sequencing and annotation.</title>
        <authorList>
            <consortium name="The Broad Institute Genomics Platform"/>
            <consortium name="The Broad Institute Genome Sequencing Center for Infectious Disease"/>
            <person name="Wu L."/>
            <person name="Ma J."/>
        </authorList>
    </citation>
    <scope>NUCLEOTIDE SEQUENCE [LARGE SCALE GENOMIC DNA]</scope>
    <source>
        <strain evidence="3">KCTC 52232</strain>
    </source>
</reference>
<protein>
    <submittedName>
        <fullName evidence="2">PQQ-dependent sugar dehydrogenase</fullName>
    </submittedName>
</protein>
<dbReference type="Pfam" id="PF07995">
    <property type="entry name" value="GSDH"/>
    <property type="match status" value="1"/>
</dbReference>
<gene>
    <name evidence="2" type="ORF">ACFSYC_18685</name>
</gene>
<dbReference type="RefSeq" id="WP_377130373.1">
    <property type="nucleotide sequence ID" value="NZ_JBHUON010000034.1"/>
</dbReference>
<dbReference type="InterPro" id="IPR011042">
    <property type="entry name" value="6-blade_b-propeller_TolB-like"/>
</dbReference>
<accession>A0ABW5XUU5</accession>
<dbReference type="PANTHER" id="PTHR19328">
    <property type="entry name" value="HEDGEHOG-INTERACTING PROTEIN"/>
    <property type="match status" value="1"/>
</dbReference>
<dbReference type="Proteomes" id="UP001597601">
    <property type="component" value="Unassembled WGS sequence"/>
</dbReference>
<dbReference type="InterPro" id="IPR012938">
    <property type="entry name" value="Glc/Sorbosone_DH"/>
</dbReference>
<evidence type="ECO:0000313" key="3">
    <source>
        <dbReference type="Proteomes" id="UP001597601"/>
    </source>
</evidence>
<feature type="domain" description="Glucose/Sorbosone dehydrogenase" evidence="1">
    <location>
        <begin position="53"/>
        <end position="396"/>
    </location>
</feature>
<comment type="caution">
    <text evidence="2">The sequence shown here is derived from an EMBL/GenBank/DDBJ whole genome shotgun (WGS) entry which is preliminary data.</text>
</comment>